<dbReference type="GO" id="GO:0022857">
    <property type="term" value="F:transmembrane transporter activity"/>
    <property type="evidence" value="ECO:0007669"/>
    <property type="project" value="InterPro"/>
</dbReference>
<dbReference type="SMR" id="A0A1J6IXX0"/>
<dbReference type="STRING" id="49451.A0A1J6IXX0"/>
<dbReference type="InterPro" id="IPR020846">
    <property type="entry name" value="MFS_dom"/>
</dbReference>
<dbReference type="FunFam" id="1.20.1250.20:FF:000232">
    <property type="entry name" value="Organic cation/carnitine transporter 7"/>
    <property type="match status" value="1"/>
</dbReference>
<feature type="transmembrane region" description="Helical" evidence="7">
    <location>
        <begin position="68"/>
        <end position="86"/>
    </location>
</feature>
<evidence type="ECO:0000256" key="1">
    <source>
        <dbReference type="ARBA" id="ARBA00004141"/>
    </source>
</evidence>
<reference evidence="9" key="1">
    <citation type="submission" date="2016-11" db="EMBL/GenBank/DDBJ databases">
        <title>The genome of Nicotiana attenuata.</title>
        <authorList>
            <person name="Xu S."/>
            <person name="Brockmoeller T."/>
            <person name="Gaquerel E."/>
            <person name="Navarro A."/>
            <person name="Kuhl H."/>
            <person name="Gase K."/>
            <person name="Ling Z."/>
            <person name="Zhou W."/>
            <person name="Kreitzer C."/>
            <person name="Stanke M."/>
            <person name="Tang H."/>
            <person name="Lyons E."/>
            <person name="Pandey P."/>
            <person name="Pandey S.P."/>
            <person name="Timmermann B."/>
            <person name="Baldwin I.T."/>
        </authorList>
    </citation>
    <scope>NUCLEOTIDE SEQUENCE [LARGE SCALE GENOMIC DNA]</scope>
    <source>
        <strain evidence="9">UT</strain>
    </source>
</reference>
<dbReference type="GeneID" id="109228547"/>
<dbReference type="Proteomes" id="UP000187609">
    <property type="component" value="Unassembled WGS sequence"/>
</dbReference>
<feature type="transmembrane region" description="Helical" evidence="7">
    <location>
        <begin position="325"/>
        <end position="347"/>
    </location>
</feature>
<dbReference type="PANTHER" id="PTHR23511:SF44">
    <property type="entry name" value="MAJOR FACILITATOR, SUGAR TRANSPORTER, MAJOR FACILITATOR SUPERFAMILY"/>
    <property type="match status" value="1"/>
</dbReference>
<dbReference type="Gramene" id="OIS99960">
    <property type="protein sequence ID" value="OIS99960"/>
    <property type="gene ID" value="A4A49_25412"/>
</dbReference>
<keyword evidence="5 7" id="KW-0472">Membrane</keyword>
<evidence type="ECO:0000256" key="7">
    <source>
        <dbReference type="SAM" id="Phobius"/>
    </source>
</evidence>
<accession>A0A1J6IXX0</accession>
<evidence type="ECO:0000256" key="2">
    <source>
        <dbReference type="ARBA" id="ARBA00022448"/>
    </source>
</evidence>
<evidence type="ECO:0000313" key="9">
    <source>
        <dbReference type="EMBL" id="OIS99960.1"/>
    </source>
</evidence>
<feature type="transmembrane region" description="Helical" evidence="7">
    <location>
        <begin position="182"/>
        <end position="203"/>
    </location>
</feature>
<sequence>MARQEEQDIGLVYTLDEALTSLGFGKFQYLVLVYAGLGSMAEAFEIMILSFIGPVLRSEWELSPTQESLITTVVFAGMLIGCYYWGFITDNYGRRNGLLSVAIVTAAPAALTTFCPNYIWFLALRMMVGFGVGGGYVYGSWLLEFIPPQNRGMWMIIYYAFWTIGTILEALLAMVIMPTLGWRWLLALSSIPSFAALFLYVFTVESPRYLCAKGRINDAYDILRKIAEVNKTELPPGILVTDQVTDLNEELLSPGENKTSSFKSGFSSLLMLLSPSLRRNTLLIWVVFIGNAFSYYGIILLTSQFSSGQSRHSSVALYVNNDQSLYRDVLTTSLAEIPGLLISAIMVEKGGRKFTMALMYILVILFLLPLLMPRLHEALTTTLLFGARMLITANFDISNVYCREIYPTSVRSTGIGTASSVGRIGAMISPIIAVQLVRDSHQVAAIIFFEAVLVLSATCVMLFPIETKGRKLIDTLVV</sequence>
<dbReference type="SUPFAM" id="SSF103473">
    <property type="entry name" value="MFS general substrate transporter"/>
    <property type="match status" value="1"/>
</dbReference>
<dbReference type="Gene3D" id="1.20.1250.20">
    <property type="entry name" value="MFS general substrate transporter like domains"/>
    <property type="match status" value="1"/>
</dbReference>
<dbReference type="AlphaFoldDB" id="A0A1J6IXX0"/>
<feature type="transmembrane region" description="Helical" evidence="7">
    <location>
        <begin position="126"/>
        <end position="144"/>
    </location>
</feature>
<comment type="subcellular location">
    <subcellularLocation>
        <location evidence="1">Membrane</location>
        <topology evidence="1">Multi-pass membrane protein</topology>
    </subcellularLocation>
</comment>
<feature type="transmembrane region" description="Helical" evidence="7">
    <location>
        <begin position="443"/>
        <end position="463"/>
    </location>
</feature>
<dbReference type="OrthoDB" id="4139357at2759"/>
<comment type="similarity">
    <text evidence="6">Belongs to the major facilitator superfamily. Phosphate:H(+) symporter (TC 2.A.1.9) family.</text>
</comment>
<feature type="transmembrane region" description="Helical" evidence="7">
    <location>
        <begin position="29"/>
        <end position="56"/>
    </location>
</feature>
<feature type="transmembrane region" description="Helical" evidence="7">
    <location>
        <begin position="98"/>
        <end position="120"/>
    </location>
</feature>
<dbReference type="Pfam" id="PF00083">
    <property type="entry name" value="Sugar_tr"/>
    <property type="match status" value="1"/>
</dbReference>
<comment type="caution">
    <text evidence="9">The sequence shown here is derived from an EMBL/GenBank/DDBJ whole genome shotgun (WGS) entry which is preliminary data.</text>
</comment>
<feature type="transmembrane region" description="Helical" evidence="7">
    <location>
        <begin position="156"/>
        <end position="176"/>
    </location>
</feature>
<name>A0A1J6IXX0_NICAT</name>
<evidence type="ECO:0000256" key="5">
    <source>
        <dbReference type="ARBA" id="ARBA00023136"/>
    </source>
</evidence>
<evidence type="ECO:0000256" key="6">
    <source>
        <dbReference type="ARBA" id="ARBA00044504"/>
    </source>
</evidence>
<feature type="domain" description="Major facilitator superfamily (MFS) profile" evidence="8">
    <location>
        <begin position="31"/>
        <end position="468"/>
    </location>
</feature>
<evidence type="ECO:0000256" key="4">
    <source>
        <dbReference type="ARBA" id="ARBA00022989"/>
    </source>
</evidence>
<evidence type="ECO:0000259" key="8">
    <source>
        <dbReference type="PROSITE" id="PS50850"/>
    </source>
</evidence>
<protein>
    <submittedName>
        <fullName evidence="9">Organic cationcarnitine transporter 7</fullName>
    </submittedName>
</protein>
<gene>
    <name evidence="9" type="primary">OCT7_1</name>
    <name evidence="9" type="ORF">A4A49_25412</name>
</gene>
<evidence type="ECO:0000313" key="10">
    <source>
        <dbReference type="Proteomes" id="UP000187609"/>
    </source>
</evidence>
<dbReference type="PROSITE" id="PS50850">
    <property type="entry name" value="MFS"/>
    <property type="match status" value="1"/>
</dbReference>
<dbReference type="EMBL" id="MJEQ01037189">
    <property type="protein sequence ID" value="OIS99960.1"/>
    <property type="molecule type" value="Genomic_DNA"/>
</dbReference>
<organism evidence="9 10">
    <name type="scientific">Nicotiana attenuata</name>
    <name type="common">Coyote tobacco</name>
    <dbReference type="NCBI Taxonomy" id="49451"/>
    <lineage>
        <taxon>Eukaryota</taxon>
        <taxon>Viridiplantae</taxon>
        <taxon>Streptophyta</taxon>
        <taxon>Embryophyta</taxon>
        <taxon>Tracheophyta</taxon>
        <taxon>Spermatophyta</taxon>
        <taxon>Magnoliopsida</taxon>
        <taxon>eudicotyledons</taxon>
        <taxon>Gunneridae</taxon>
        <taxon>Pentapetalae</taxon>
        <taxon>asterids</taxon>
        <taxon>lamiids</taxon>
        <taxon>Solanales</taxon>
        <taxon>Solanaceae</taxon>
        <taxon>Nicotianoideae</taxon>
        <taxon>Nicotianeae</taxon>
        <taxon>Nicotiana</taxon>
    </lineage>
</organism>
<dbReference type="InterPro" id="IPR036259">
    <property type="entry name" value="MFS_trans_sf"/>
</dbReference>
<proteinExistence type="inferred from homology"/>
<dbReference type="GO" id="GO:0016020">
    <property type="term" value="C:membrane"/>
    <property type="evidence" value="ECO:0007669"/>
    <property type="project" value="UniProtKB-SubCell"/>
</dbReference>
<feature type="transmembrane region" description="Helical" evidence="7">
    <location>
        <begin position="282"/>
        <end position="305"/>
    </location>
</feature>
<keyword evidence="3 7" id="KW-0812">Transmembrane</keyword>
<evidence type="ECO:0000256" key="3">
    <source>
        <dbReference type="ARBA" id="ARBA00022692"/>
    </source>
</evidence>
<dbReference type="KEGG" id="nau:109228547"/>
<feature type="transmembrane region" description="Helical" evidence="7">
    <location>
        <begin position="354"/>
        <end position="372"/>
    </location>
</feature>
<dbReference type="InterPro" id="IPR005828">
    <property type="entry name" value="MFS_sugar_transport-like"/>
</dbReference>
<keyword evidence="4 7" id="KW-1133">Transmembrane helix</keyword>
<keyword evidence="10" id="KW-1185">Reference proteome</keyword>
<dbReference type="OMA" id="TQNAMYA"/>
<keyword evidence="2" id="KW-0813">Transport</keyword>
<dbReference type="PANTHER" id="PTHR23511">
    <property type="entry name" value="SYNAPTIC VESICLE GLYCOPROTEIN 2"/>
    <property type="match status" value="1"/>
</dbReference>